<keyword evidence="5" id="KW-0571">Peptide transport</keyword>
<organism evidence="11 12">
    <name type="scientific">Leucosporidium creatinivorum</name>
    <dbReference type="NCBI Taxonomy" id="106004"/>
    <lineage>
        <taxon>Eukaryota</taxon>
        <taxon>Fungi</taxon>
        <taxon>Dikarya</taxon>
        <taxon>Basidiomycota</taxon>
        <taxon>Pucciniomycotina</taxon>
        <taxon>Microbotryomycetes</taxon>
        <taxon>Leucosporidiales</taxon>
        <taxon>Leucosporidium</taxon>
    </lineage>
</organism>
<keyword evidence="4 10" id="KW-0812">Transmembrane</keyword>
<comment type="subcellular location">
    <subcellularLocation>
        <location evidence="1">Membrane</location>
        <topology evidence="1">Multi-pass membrane protein</topology>
    </subcellularLocation>
</comment>
<feature type="region of interest" description="Disordered" evidence="9">
    <location>
        <begin position="1"/>
        <end position="94"/>
    </location>
</feature>
<keyword evidence="3" id="KW-0813">Transport</keyword>
<dbReference type="NCBIfam" id="TIGR00727">
    <property type="entry name" value="ISP4_OPT"/>
    <property type="match status" value="1"/>
</dbReference>
<feature type="transmembrane region" description="Helical" evidence="10">
    <location>
        <begin position="244"/>
        <end position="263"/>
    </location>
</feature>
<dbReference type="GO" id="GO:0016020">
    <property type="term" value="C:membrane"/>
    <property type="evidence" value="ECO:0007669"/>
    <property type="project" value="UniProtKB-SubCell"/>
</dbReference>
<evidence type="ECO:0000256" key="4">
    <source>
        <dbReference type="ARBA" id="ARBA00022692"/>
    </source>
</evidence>
<evidence type="ECO:0000313" key="11">
    <source>
        <dbReference type="EMBL" id="ORY63656.1"/>
    </source>
</evidence>
<feature type="transmembrane region" description="Helical" evidence="10">
    <location>
        <begin position="485"/>
        <end position="504"/>
    </location>
</feature>
<keyword evidence="8 10" id="KW-0472">Membrane</keyword>
<gene>
    <name evidence="11" type="ORF">BCR35DRAFT_187402</name>
</gene>
<proteinExistence type="inferred from homology"/>
<comment type="similarity">
    <text evidence="2">Belongs to the oligopeptide OPT transporter family.</text>
</comment>
<feature type="transmembrane region" description="Helical" evidence="10">
    <location>
        <begin position="216"/>
        <end position="237"/>
    </location>
</feature>
<dbReference type="InterPro" id="IPR004648">
    <property type="entry name" value="Oligpept_transpt"/>
</dbReference>
<accession>A0A1Y2DWZ6</accession>
<evidence type="ECO:0000256" key="5">
    <source>
        <dbReference type="ARBA" id="ARBA00022856"/>
    </source>
</evidence>
<evidence type="ECO:0000256" key="1">
    <source>
        <dbReference type="ARBA" id="ARBA00004141"/>
    </source>
</evidence>
<feature type="transmembrane region" description="Helical" evidence="10">
    <location>
        <begin position="283"/>
        <end position="314"/>
    </location>
</feature>
<evidence type="ECO:0000256" key="6">
    <source>
        <dbReference type="ARBA" id="ARBA00022927"/>
    </source>
</evidence>
<dbReference type="GO" id="GO:0015031">
    <property type="term" value="P:protein transport"/>
    <property type="evidence" value="ECO:0007669"/>
    <property type="project" value="UniProtKB-KW"/>
</dbReference>
<comment type="caution">
    <text evidence="11">The sequence shown here is derived from an EMBL/GenBank/DDBJ whole genome shotgun (WGS) entry which is preliminary data.</text>
</comment>
<dbReference type="Proteomes" id="UP000193467">
    <property type="component" value="Unassembled WGS sequence"/>
</dbReference>
<feature type="transmembrane region" description="Helical" evidence="10">
    <location>
        <begin position="664"/>
        <end position="683"/>
    </location>
</feature>
<dbReference type="NCBIfam" id="TIGR00728">
    <property type="entry name" value="OPT_sfam"/>
    <property type="match status" value="1"/>
</dbReference>
<evidence type="ECO:0000256" key="10">
    <source>
        <dbReference type="SAM" id="Phobius"/>
    </source>
</evidence>
<feature type="transmembrane region" description="Helical" evidence="10">
    <location>
        <begin position="186"/>
        <end position="204"/>
    </location>
</feature>
<feature type="transmembrane region" description="Helical" evidence="10">
    <location>
        <begin position="510"/>
        <end position="533"/>
    </location>
</feature>
<evidence type="ECO:0000313" key="12">
    <source>
        <dbReference type="Proteomes" id="UP000193467"/>
    </source>
</evidence>
<dbReference type="OrthoDB" id="9986677at2759"/>
<feature type="transmembrane region" description="Helical" evidence="10">
    <location>
        <begin position="152"/>
        <end position="174"/>
    </location>
</feature>
<dbReference type="PANTHER" id="PTHR22601">
    <property type="entry name" value="ISP4 LIKE PROTEIN"/>
    <property type="match status" value="1"/>
</dbReference>
<dbReference type="EMBL" id="MCGR01000068">
    <property type="protein sequence ID" value="ORY63656.1"/>
    <property type="molecule type" value="Genomic_DNA"/>
</dbReference>
<sequence>MASSSYKPLFEAPTDTDDDHPTASIPLEQLPSSPTLRRHHHHAKDSSDEQQYSDDEDEVLALMARGSRDRERGDEHDKSHANRDSQEGEGPLYKDEDLDIDSAMAMVRKIVPESDDPTLPALTFRVFFLGSILCVFGAAISQLFFFKSNAPSFSSFFIILIAFPLGHGMTRILPESLSTGPFNKKEHLLIGVLAGSGASAAYAGEIISVQDLYYKTNLGAVGGLLLLLSTQLIGFGLSGLTYRLLVRPTAMLWPSTLVFVTLFETLHGGAKDSLKQTKDRMRFFSYSFVGIFTWQFLPAVIFPTLTSIAVLCLINNSSLIMRTLGSGYDGFGLLDFSLDWSVIGGTGALYTPFFAQACYFFGLAFNMWIVTPLLYFGDFWNARSFDSPMAAHLYNSTFGRIDVLEILNPDLSLNETRFAEIGPIRLTPYFALSYGVSFAVLTSAITTVAIWHWDDIKTAFRSQDVAGDIHVEMLERSYPTIPSSYYLTVFLSMLGAAMFLVTAYPLQLPVWGLLLSVLMAIIFLVPVGVIAAITNTTLGLNVITEFVAGWIWPGKPIANIVFKVFGYMTLVQSIDLTSDMKLGLYCKIPPRHMFICQVYGTALGSIVNYSLIQGVINSKRPYLDGSLIDPTGQWSGRKPEIFMSASVIWGLVAPKRFFAGQYSVLYWGFAIGALLPLIPWIIYKRTGHTFWRKINIPLILHGSIGPPQMPTNIIIPGFLVSFASQFYALRYRPRWFEKYCYVLSSALDAGTSINALVIYLFSLSFGEWWGNSSMDTEHCRPGS</sequence>
<keyword evidence="6" id="KW-0653">Protein transport</keyword>
<feature type="transmembrane region" description="Helical" evidence="10">
    <location>
        <begin position="431"/>
        <end position="453"/>
    </location>
</feature>
<dbReference type="InterPro" id="IPR004813">
    <property type="entry name" value="OPT"/>
</dbReference>
<feature type="transmembrane region" description="Helical" evidence="10">
    <location>
        <begin position="357"/>
        <end position="377"/>
    </location>
</feature>
<dbReference type="GO" id="GO:0035673">
    <property type="term" value="F:oligopeptide transmembrane transporter activity"/>
    <property type="evidence" value="ECO:0007669"/>
    <property type="project" value="InterPro"/>
</dbReference>
<keyword evidence="7 10" id="KW-1133">Transmembrane helix</keyword>
<feature type="transmembrane region" description="Helical" evidence="10">
    <location>
        <begin position="126"/>
        <end position="146"/>
    </location>
</feature>
<feature type="compositionally biased region" description="Basic and acidic residues" evidence="9">
    <location>
        <begin position="66"/>
        <end position="86"/>
    </location>
</feature>
<reference evidence="11 12" key="1">
    <citation type="submission" date="2016-07" db="EMBL/GenBank/DDBJ databases">
        <title>Pervasive Adenine N6-methylation of Active Genes in Fungi.</title>
        <authorList>
            <consortium name="DOE Joint Genome Institute"/>
            <person name="Mondo S.J."/>
            <person name="Dannebaum R.O."/>
            <person name="Kuo R.C."/>
            <person name="Labutti K."/>
            <person name="Haridas S."/>
            <person name="Kuo A."/>
            <person name="Salamov A."/>
            <person name="Ahrendt S.R."/>
            <person name="Lipzen A."/>
            <person name="Sullivan W."/>
            <person name="Andreopoulos W.B."/>
            <person name="Clum A."/>
            <person name="Lindquist E."/>
            <person name="Daum C."/>
            <person name="Ramamoorthy G.K."/>
            <person name="Gryganskyi A."/>
            <person name="Culley D."/>
            <person name="Magnuson J.K."/>
            <person name="James T.Y."/>
            <person name="O'Malley M.A."/>
            <person name="Stajich J.E."/>
            <person name="Spatafora J.W."/>
            <person name="Visel A."/>
            <person name="Grigoriev I.V."/>
        </authorList>
    </citation>
    <scope>NUCLEOTIDE SEQUENCE [LARGE SCALE GENOMIC DNA]</scope>
    <source>
        <strain evidence="11 12">62-1032</strain>
    </source>
</reference>
<name>A0A1Y2DWZ6_9BASI</name>
<feature type="transmembrane region" description="Helical" evidence="10">
    <location>
        <begin position="741"/>
        <end position="761"/>
    </location>
</feature>
<evidence type="ECO:0000256" key="8">
    <source>
        <dbReference type="ARBA" id="ARBA00023136"/>
    </source>
</evidence>
<evidence type="ECO:0000256" key="9">
    <source>
        <dbReference type="SAM" id="MobiDB-lite"/>
    </source>
</evidence>
<protein>
    <submittedName>
        <fullName evidence="11">OPT family small oligopeptide transporter</fullName>
    </submittedName>
</protein>
<dbReference type="Pfam" id="PF03169">
    <property type="entry name" value="OPT"/>
    <property type="match status" value="1"/>
</dbReference>
<evidence type="ECO:0000256" key="7">
    <source>
        <dbReference type="ARBA" id="ARBA00022989"/>
    </source>
</evidence>
<evidence type="ECO:0000256" key="3">
    <source>
        <dbReference type="ARBA" id="ARBA00022448"/>
    </source>
</evidence>
<keyword evidence="12" id="KW-1185">Reference proteome</keyword>
<dbReference type="AlphaFoldDB" id="A0A1Y2DWZ6"/>
<evidence type="ECO:0000256" key="2">
    <source>
        <dbReference type="ARBA" id="ARBA00008807"/>
    </source>
</evidence>
<dbReference type="InParanoid" id="A0A1Y2DWZ6"/>